<name>A0ACB5TLL8_CANBO</name>
<sequence>METHRVHTNITLYRTSAANPHEREVSLKLRHMSTRAQELQLQPQPVPSDITYRPEWLFWWHGDPLADRIRGEYKGHTKLSIPSVCLNTGSLFDA</sequence>
<evidence type="ECO:0000313" key="1">
    <source>
        <dbReference type="EMBL" id="GME91138.1"/>
    </source>
</evidence>
<keyword evidence="2" id="KW-1185">Reference proteome</keyword>
<evidence type="ECO:0000313" key="2">
    <source>
        <dbReference type="Proteomes" id="UP001165101"/>
    </source>
</evidence>
<dbReference type="Proteomes" id="UP001165101">
    <property type="component" value="Unassembled WGS sequence"/>
</dbReference>
<protein>
    <submittedName>
        <fullName evidence="1">Unnamed protein product</fullName>
    </submittedName>
</protein>
<proteinExistence type="predicted"/>
<accession>A0ACB5TLL8</accession>
<comment type="caution">
    <text evidence="1">The sequence shown here is derived from an EMBL/GenBank/DDBJ whole genome shotgun (WGS) entry which is preliminary data.</text>
</comment>
<organism evidence="1 2">
    <name type="scientific">Candida boidinii</name>
    <name type="common">Yeast</name>
    <dbReference type="NCBI Taxonomy" id="5477"/>
    <lineage>
        <taxon>Eukaryota</taxon>
        <taxon>Fungi</taxon>
        <taxon>Dikarya</taxon>
        <taxon>Ascomycota</taxon>
        <taxon>Saccharomycotina</taxon>
        <taxon>Pichiomycetes</taxon>
        <taxon>Pichiales</taxon>
        <taxon>Pichiaceae</taxon>
        <taxon>Ogataea</taxon>
        <taxon>Ogataea/Candida clade</taxon>
    </lineage>
</organism>
<gene>
    <name evidence="1" type="ORF">Cboi01_000217600</name>
</gene>
<reference evidence="1" key="1">
    <citation type="submission" date="2023-04" db="EMBL/GenBank/DDBJ databases">
        <title>Candida boidinii NBRC 1967.</title>
        <authorList>
            <person name="Ichikawa N."/>
            <person name="Sato H."/>
            <person name="Tonouchi N."/>
        </authorList>
    </citation>
    <scope>NUCLEOTIDE SEQUENCE</scope>
    <source>
        <strain evidence="1">NBRC 1967</strain>
    </source>
</reference>
<dbReference type="EMBL" id="BSXV01000925">
    <property type="protein sequence ID" value="GME91138.1"/>
    <property type="molecule type" value="Genomic_DNA"/>
</dbReference>